<gene>
    <name evidence="2" type="ORF">P7122_10470</name>
</gene>
<evidence type="ECO:0000313" key="3">
    <source>
        <dbReference type="Proteomes" id="UP001529085"/>
    </source>
</evidence>
<dbReference type="PROSITE" id="PS51257">
    <property type="entry name" value="PROKAR_LIPOPROTEIN"/>
    <property type="match status" value="1"/>
</dbReference>
<dbReference type="Pfam" id="PF13648">
    <property type="entry name" value="Lipocalin_4"/>
    <property type="match status" value="1"/>
</dbReference>
<dbReference type="EMBL" id="JARSBN010000005">
    <property type="protein sequence ID" value="MDG4716299.1"/>
    <property type="molecule type" value="Genomic_DNA"/>
</dbReference>
<dbReference type="RefSeq" id="WP_278005748.1">
    <property type="nucleotide sequence ID" value="NZ_JARSBN010000005.1"/>
</dbReference>
<proteinExistence type="predicted"/>
<sequence length="140" mass="16508">MKKYGIILLILIFSCSKNPETLLTHLNGYWEIEEVTLENGTKKQYQFSETIDYISINDSLKGYRKKLKPSINDTYFTSDDAEAITLKIEDNQLNIYYKTAYAEWKETVLEASEKHLKVSNENNTIYLYKRYTPIRLDVEE</sequence>
<feature type="domain" description="Lipocalin-like" evidence="1">
    <location>
        <begin position="26"/>
        <end position="117"/>
    </location>
</feature>
<name>A0ABT6G2N2_9FLAO</name>
<dbReference type="Proteomes" id="UP001529085">
    <property type="component" value="Unassembled WGS sequence"/>
</dbReference>
<keyword evidence="3" id="KW-1185">Reference proteome</keyword>
<protein>
    <submittedName>
        <fullName evidence="2">Lipocalin family protein</fullName>
    </submittedName>
</protein>
<organism evidence="2 3">
    <name type="scientific">Winogradskyella marincola</name>
    <dbReference type="NCBI Taxonomy" id="3037795"/>
    <lineage>
        <taxon>Bacteria</taxon>
        <taxon>Pseudomonadati</taxon>
        <taxon>Bacteroidota</taxon>
        <taxon>Flavobacteriia</taxon>
        <taxon>Flavobacteriales</taxon>
        <taxon>Flavobacteriaceae</taxon>
        <taxon>Winogradskyella</taxon>
    </lineage>
</organism>
<evidence type="ECO:0000259" key="1">
    <source>
        <dbReference type="Pfam" id="PF13648"/>
    </source>
</evidence>
<accession>A0ABT6G2N2</accession>
<comment type="caution">
    <text evidence="2">The sequence shown here is derived from an EMBL/GenBank/DDBJ whole genome shotgun (WGS) entry which is preliminary data.</text>
</comment>
<reference evidence="2 3" key="1">
    <citation type="submission" date="2023-03" db="EMBL/GenBank/DDBJ databases">
        <title>Strain YYF002 represents a novel species in the genus Winogradskyella isolated from seawater.</title>
        <authorList>
            <person name="Fu Z.-Y."/>
        </authorList>
    </citation>
    <scope>NUCLEOTIDE SEQUENCE [LARGE SCALE GENOMIC DNA]</scope>
    <source>
        <strain evidence="2 3">YYF002</strain>
    </source>
</reference>
<dbReference type="InterPro" id="IPR024311">
    <property type="entry name" value="Lipocalin-like"/>
</dbReference>
<evidence type="ECO:0000313" key="2">
    <source>
        <dbReference type="EMBL" id="MDG4716299.1"/>
    </source>
</evidence>